<reference evidence="1 2" key="1">
    <citation type="submission" date="2019-11" db="EMBL/GenBank/DDBJ databases">
        <title>Whole genome sequence of Oryza granulata.</title>
        <authorList>
            <person name="Li W."/>
        </authorList>
    </citation>
    <scope>NUCLEOTIDE SEQUENCE [LARGE SCALE GENOMIC DNA]</scope>
    <source>
        <strain evidence="2">cv. Menghai</strain>
        <tissue evidence="1">Leaf</tissue>
    </source>
</reference>
<sequence length="83" mass="9379">MSAKFLRPRALAAQGWPWLAPLPPRRQLLISSDSSFGAPKSSRQPYYCVIGRCKVDYRSAGHLIALQQLHFESVYNNIIICDC</sequence>
<keyword evidence="2" id="KW-1185">Reference proteome</keyword>
<evidence type="ECO:0000313" key="1">
    <source>
        <dbReference type="EMBL" id="KAF0935645.1"/>
    </source>
</evidence>
<gene>
    <name evidence="1" type="ORF">E2562_035096</name>
</gene>
<dbReference type="EMBL" id="SPHZ02000001">
    <property type="protein sequence ID" value="KAF0935645.1"/>
    <property type="molecule type" value="Genomic_DNA"/>
</dbReference>
<accession>A0A6G1FFR9</accession>
<dbReference type="AlphaFoldDB" id="A0A6G1FFR9"/>
<proteinExistence type="predicted"/>
<name>A0A6G1FFR9_9ORYZ</name>
<comment type="caution">
    <text evidence="1">The sequence shown here is derived from an EMBL/GenBank/DDBJ whole genome shotgun (WGS) entry which is preliminary data.</text>
</comment>
<organism evidence="1 2">
    <name type="scientific">Oryza meyeriana var. granulata</name>
    <dbReference type="NCBI Taxonomy" id="110450"/>
    <lineage>
        <taxon>Eukaryota</taxon>
        <taxon>Viridiplantae</taxon>
        <taxon>Streptophyta</taxon>
        <taxon>Embryophyta</taxon>
        <taxon>Tracheophyta</taxon>
        <taxon>Spermatophyta</taxon>
        <taxon>Magnoliopsida</taxon>
        <taxon>Liliopsida</taxon>
        <taxon>Poales</taxon>
        <taxon>Poaceae</taxon>
        <taxon>BOP clade</taxon>
        <taxon>Oryzoideae</taxon>
        <taxon>Oryzeae</taxon>
        <taxon>Oryzinae</taxon>
        <taxon>Oryza</taxon>
        <taxon>Oryza meyeriana</taxon>
    </lineage>
</organism>
<dbReference type="Proteomes" id="UP000479710">
    <property type="component" value="Unassembled WGS sequence"/>
</dbReference>
<evidence type="ECO:0000313" key="2">
    <source>
        <dbReference type="Proteomes" id="UP000479710"/>
    </source>
</evidence>
<protein>
    <submittedName>
        <fullName evidence="1">Uncharacterized protein</fullName>
    </submittedName>
</protein>